<organism evidence="2 3">
    <name type="scientific">Prunus dulcis</name>
    <name type="common">Almond</name>
    <name type="synonym">Amygdalus dulcis</name>
    <dbReference type="NCBI Taxonomy" id="3755"/>
    <lineage>
        <taxon>Eukaryota</taxon>
        <taxon>Viridiplantae</taxon>
        <taxon>Streptophyta</taxon>
        <taxon>Embryophyta</taxon>
        <taxon>Tracheophyta</taxon>
        <taxon>Spermatophyta</taxon>
        <taxon>Magnoliopsida</taxon>
        <taxon>eudicotyledons</taxon>
        <taxon>Gunneridae</taxon>
        <taxon>Pentapetalae</taxon>
        <taxon>rosids</taxon>
        <taxon>fabids</taxon>
        <taxon>Rosales</taxon>
        <taxon>Rosaceae</taxon>
        <taxon>Amygdaloideae</taxon>
        <taxon>Amygdaleae</taxon>
        <taxon>Prunus</taxon>
    </lineage>
</organism>
<protein>
    <submittedName>
        <fullName evidence="2">Uncharacterized protein</fullName>
    </submittedName>
</protein>
<sequence>NKGSSYRFPKLSRDNLLGIRAKYVDSTQALEDHYQGRFRAIEAAYKKVFEGFPFCLELGKREKQALLTQIAKDNKFPMIVSKLAIEKGKAASEGSGSVGPKALIFVQRKRNLVKTVPSISAAAKAASPSKTSMPDSDVPLFLSSSVEKLGTRKRYLPKESVSGGDVGQIQPDIAQSKRARTSPAKTLKSTTIPSPPSSPLEPVASSSPIPSVGEVLLKEPVGAGEVEPYSERAQTWISASVVLK</sequence>
<dbReference type="EMBL" id="CABIKO010001388">
    <property type="protein sequence ID" value="VVA41605.1"/>
    <property type="molecule type" value="Genomic_DNA"/>
</dbReference>
<accession>A0A5E4GNV3</accession>
<dbReference type="Gramene" id="VVA41605">
    <property type="protein sequence ID" value="VVA41605"/>
    <property type="gene ID" value="Prudul26B023502"/>
</dbReference>
<feature type="region of interest" description="Disordered" evidence="1">
    <location>
        <begin position="159"/>
        <end position="211"/>
    </location>
</feature>
<evidence type="ECO:0000313" key="2">
    <source>
        <dbReference type="EMBL" id="VVA41605.1"/>
    </source>
</evidence>
<proteinExistence type="predicted"/>
<name>A0A5E4GNV3_PRUDU</name>
<dbReference type="Proteomes" id="UP000327085">
    <property type="component" value="Unassembled WGS sequence"/>
</dbReference>
<dbReference type="AlphaFoldDB" id="A0A5E4GNV3"/>
<gene>
    <name evidence="2" type="ORF">ALMOND_2B023502</name>
</gene>
<feature type="compositionally biased region" description="Polar residues" evidence="1">
    <location>
        <begin position="183"/>
        <end position="192"/>
    </location>
</feature>
<feature type="non-terminal residue" evidence="2">
    <location>
        <position position="1"/>
    </location>
</feature>
<evidence type="ECO:0000313" key="3">
    <source>
        <dbReference type="Proteomes" id="UP000327085"/>
    </source>
</evidence>
<reference evidence="3" key="1">
    <citation type="journal article" date="2020" name="Plant J.">
        <title>Transposons played a major role in the diversification between the closely related almond and peach genomes: results from the almond genome sequence.</title>
        <authorList>
            <person name="Alioto T."/>
            <person name="Alexiou K.G."/>
            <person name="Bardil A."/>
            <person name="Barteri F."/>
            <person name="Castanera R."/>
            <person name="Cruz F."/>
            <person name="Dhingra A."/>
            <person name="Duval H."/>
            <person name="Fernandez I Marti A."/>
            <person name="Frias L."/>
            <person name="Galan B."/>
            <person name="Garcia J.L."/>
            <person name="Howad W."/>
            <person name="Gomez-Garrido J."/>
            <person name="Gut M."/>
            <person name="Julca I."/>
            <person name="Morata J."/>
            <person name="Puigdomenech P."/>
            <person name="Ribeca P."/>
            <person name="Rubio Cabetas M.J."/>
            <person name="Vlasova A."/>
            <person name="Wirthensohn M."/>
            <person name="Garcia-Mas J."/>
            <person name="Gabaldon T."/>
            <person name="Casacuberta J.M."/>
            <person name="Arus P."/>
        </authorList>
    </citation>
    <scope>NUCLEOTIDE SEQUENCE [LARGE SCALE GENOMIC DNA]</scope>
    <source>
        <strain evidence="3">cv. Texas</strain>
    </source>
</reference>
<evidence type="ECO:0000256" key="1">
    <source>
        <dbReference type="SAM" id="MobiDB-lite"/>
    </source>
</evidence>
<dbReference type="InParanoid" id="A0A5E4GNV3"/>